<dbReference type="SUPFAM" id="SSF52540">
    <property type="entry name" value="P-loop containing nucleoside triphosphate hydrolases"/>
    <property type="match status" value="1"/>
</dbReference>
<accession>A0AAN9S056</accession>
<proteinExistence type="predicted"/>
<dbReference type="EMBL" id="JAYMYS010000007">
    <property type="protein sequence ID" value="KAK7386088.1"/>
    <property type="molecule type" value="Genomic_DNA"/>
</dbReference>
<reference evidence="2 3" key="1">
    <citation type="submission" date="2024-01" db="EMBL/GenBank/DDBJ databases">
        <title>The genomes of 5 underutilized Papilionoideae crops provide insights into root nodulation and disease resistanc.</title>
        <authorList>
            <person name="Jiang F."/>
        </authorList>
    </citation>
    <scope>NUCLEOTIDE SEQUENCE [LARGE SCALE GENOMIC DNA]</scope>
    <source>
        <strain evidence="2">DUOXIRENSHENG_FW03</strain>
        <tissue evidence="2">Leaves</tissue>
    </source>
</reference>
<organism evidence="2 3">
    <name type="scientific">Psophocarpus tetragonolobus</name>
    <name type="common">Winged bean</name>
    <name type="synonym">Dolichos tetragonolobus</name>
    <dbReference type="NCBI Taxonomy" id="3891"/>
    <lineage>
        <taxon>Eukaryota</taxon>
        <taxon>Viridiplantae</taxon>
        <taxon>Streptophyta</taxon>
        <taxon>Embryophyta</taxon>
        <taxon>Tracheophyta</taxon>
        <taxon>Spermatophyta</taxon>
        <taxon>Magnoliopsida</taxon>
        <taxon>eudicotyledons</taxon>
        <taxon>Gunneridae</taxon>
        <taxon>Pentapetalae</taxon>
        <taxon>rosids</taxon>
        <taxon>fabids</taxon>
        <taxon>Fabales</taxon>
        <taxon>Fabaceae</taxon>
        <taxon>Papilionoideae</taxon>
        <taxon>50 kb inversion clade</taxon>
        <taxon>NPAAA clade</taxon>
        <taxon>indigoferoid/millettioid clade</taxon>
        <taxon>Phaseoleae</taxon>
        <taxon>Psophocarpus</taxon>
    </lineage>
</organism>
<comment type="caution">
    <text evidence="2">The sequence shown here is derived from an EMBL/GenBank/DDBJ whole genome shotgun (WGS) entry which is preliminary data.</text>
</comment>
<name>A0AAN9S056_PSOTE</name>
<keyword evidence="3" id="KW-1185">Reference proteome</keyword>
<feature type="domain" description="Helicase ATP-binding" evidence="1">
    <location>
        <begin position="43"/>
        <end position="111"/>
    </location>
</feature>
<protein>
    <recommendedName>
        <fullName evidence="1">Helicase ATP-binding domain-containing protein</fullName>
    </recommendedName>
</protein>
<dbReference type="PROSITE" id="PS51192">
    <property type="entry name" value="HELICASE_ATP_BIND_1"/>
    <property type="match status" value="1"/>
</dbReference>
<gene>
    <name evidence="2" type="ORF">VNO78_26024</name>
</gene>
<dbReference type="InterPro" id="IPR014001">
    <property type="entry name" value="Helicase_ATP-bd"/>
</dbReference>
<dbReference type="AlphaFoldDB" id="A0AAN9S056"/>
<dbReference type="InterPro" id="IPR011545">
    <property type="entry name" value="DEAD/DEAH_box_helicase_dom"/>
</dbReference>
<dbReference type="Proteomes" id="UP001386955">
    <property type="component" value="Unassembled WGS sequence"/>
</dbReference>
<evidence type="ECO:0000259" key="1">
    <source>
        <dbReference type="PROSITE" id="PS51192"/>
    </source>
</evidence>
<dbReference type="Gene3D" id="3.40.50.300">
    <property type="entry name" value="P-loop containing nucleotide triphosphate hydrolases"/>
    <property type="match status" value="1"/>
</dbReference>
<dbReference type="InterPro" id="IPR027417">
    <property type="entry name" value="P-loop_NTPase"/>
</dbReference>
<dbReference type="GO" id="GO:0003676">
    <property type="term" value="F:nucleic acid binding"/>
    <property type="evidence" value="ECO:0007669"/>
    <property type="project" value="InterPro"/>
</dbReference>
<dbReference type="Pfam" id="PF00270">
    <property type="entry name" value="DEAD"/>
    <property type="match status" value="1"/>
</dbReference>
<sequence length="111" mass="12495">MVEGSEVVLAWMRHPLTSLAVKNFLSVGFLTCTAGEDENLKALLSPSRYLARNWGDNGLDPPLFGFQTKVDILVAIPGMLVDHLNNELTLEHLHYLVVDETDRLLREDYQS</sequence>
<evidence type="ECO:0000313" key="2">
    <source>
        <dbReference type="EMBL" id="KAK7386088.1"/>
    </source>
</evidence>
<evidence type="ECO:0000313" key="3">
    <source>
        <dbReference type="Proteomes" id="UP001386955"/>
    </source>
</evidence>
<dbReference type="GO" id="GO:0005524">
    <property type="term" value="F:ATP binding"/>
    <property type="evidence" value="ECO:0007669"/>
    <property type="project" value="InterPro"/>
</dbReference>